<dbReference type="PANTHER" id="PTHR43540:SF1">
    <property type="entry name" value="ISOCHORISMATASE HYDROLASE"/>
    <property type="match status" value="1"/>
</dbReference>
<name>D4DD11_TRIVH</name>
<evidence type="ECO:0000256" key="1">
    <source>
        <dbReference type="ARBA" id="ARBA00006336"/>
    </source>
</evidence>
<dbReference type="EMBL" id="ACYE01000254">
    <property type="protein sequence ID" value="EFE40261.1"/>
    <property type="molecule type" value="Genomic_DNA"/>
</dbReference>
<dbReference type="GO" id="GO:0016787">
    <property type="term" value="F:hydrolase activity"/>
    <property type="evidence" value="ECO:0007669"/>
    <property type="project" value="UniProtKB-KW"/>
</dbReference>
<protein>
    <submittedName>
        <fullName evidence="4">Isochorismatase family hydrolase, putative</fullName>
    </submittedName>
</protein>
<dbReference type="RefSeq" id="XP_003020879.1">
    <property type="nucleotide sequence ID" value="XM_003020833.1"/>
</dbReference>
<gene>
    <name evidence="4" type="ORF">TRV_05017</name>
</gene>
<dbReference type="InterPro" id="IPR000868">
    <property type="entry name" value="Isochorismatase-like_dom"/>
</dbReference>
<dbReference type="HOGENOM" id="CLU_068979_5_2_1"/>
<dbReference type="AlphaFoldDB" id="D4DD11"/>
<evidence type="ECO:0000259" key="3">
    <source>
        <dbReference type="Pfam" id="PF00857"/>
    </source>
</evidence>
<dbReference type="Pfam" id="PF00857">
    <property type="entry name" value="Isochorismatase"/>
    <property type="match status" value="1"/>
</dbReference>
<comment type="caution">
    <text evidence="4">The sequence shown here is derived from an EMBL/GenBank/DDBJ whole genome shotgun (WGS) entry which is preliminary data.</text>
</comment>
<dbReference type="OrthoDB" id="245563at2759"/>
<organism evidence="4 5">
    <name type="scientific">Trichophyton verrucosum (strain HKI 0517)</name>
    <dbReference type="NCBI Taxonomy" id="663202"/>
    <lineage>
        <taxon>Eukaryota</taxon>
        <taxon>Fungi</taxon>
        <taxon>Dikarya</taxon>
        <taxon>Ascomycota</taxon>
        <taxon>Pezizomycotina</taxon>
        <taxon>Eurotiomycetes</taxon>
        <taxon>Eurotiomycetidae</taxon>
        <taxon>Onygenales</taxon>
        <taxon>Arthrodermataceae</taxon>
        <taxon>Trichophyton</taxon>
    </lineage>
</organism>
<accession>D4DD11</accession>
<reference evidence="5" key="1">
    <citation type="journal article" date="2011" name="Genome Biol.">
        <title>Comparative and functional genomics provide insights into the pathogenicity of dermatophytic fungi.</title>
        <authorList>
            <person name="Burmester A."/>
            <person name="Shelest E."/>
            <person name="Gloeckner G."/>
            <person name="Heddergott C."/>
            <person name="Schindler S."/>
            <person name="Staib P."/>
            <person name="Heidel A."/>
            <person name="Felder M."/>
            <person name="Petzold A."/>
            <person name="Szafranski K."/>
            <person name="Feuermann M."/>
            <person name="Pedruzzi I."/>
            <person name="Priebe S."/>
            <person name="Groth M."/>
            <person name="Winkler R."/>
            <person name="Li W."/>
            <person name="Kniemeyer O."/>
            <person name="Schroeckh V."/>
            <person name="Hertweck C."/>
            <person name="Hube B."/>
            <person name="White T.C."/>
            <person name="Platzer M."/>
            <person name="Guthke R."/>
            <person name="Heitman J."/>
            <person name="Woestemeyer J."/>
            <person name="Zipfel P.F."/>
            <person name="Monod M."/>
            <person name="Brakhage A.A."/>
        </authorList>
    </citation>
    <scope>NUCLEOTIDE SEQUENCE [LARGE SCALE GENOMIC DNA]</scope>
    <source>
        <strain evidence="5">HKI 0517</strain>
    </source>
</reference>
<keyword evidence="5" id="KW-1185">Reference proteome</keyword>
<dbReference type="InterPro" id="IPR050272">
    <property type="entry name" value="Isochorismatase-like_hydrls"/>
</dbReference>
<comment type="similarity">
    <text evidence="1">Belongs to the isochorismatase family.</text>
</comment>
<evidence type="ECO:0000313" key="4">
    <source>
        <dbReference type="EMBL" id="EFE40261.1"/>
    </source>
</evidence>
<dbReference type="Gene3D" id="3.40.50.850">
    <property type="entry name" value="Isochorismatase-like"/>
    <property type="match status" value="1"/>
</dbReference>
<dbReference type="PANTHER" id="PTHR43540">
    <property type="entry name" value="PEROXYUREIDOACRYLATE/UREIDOACRYLATE AMIDOHYDROLASE-RELATED"/>
    <property type="match status" value="1"/>
</dbReference>
<dbReference type="SUPFAM" id="SSF52499">
    <property type="entry name" value="Isochorismatase-like hydrolases"/>
    <property type="match status" value="1"/>
</dbReference>
<dbReference type="Proteomes" id="UP000008383">
    <property type="component" value="Unassembled WGS sequence"/>
</dbReference>
<sequence>MNAKQEKPQEVDIHASVDITEIKMAALDLSLPTVLLIIDNHAAFDKEAYWGKRSNPQYKENVTALINAFRDAHARNPHIEVIHIGHSSTNVKSVLHPYHPDGGPAFYPFTEPIPDELVFWKNVNSALVGTDLEKTLRAKGVRQLLLLGLTAEHCVSTTTRMAANLGVTNAPDGSTDGRVILVEDATASFPCGRFDADTVHGVSVATLREFAEVVQTADVLRDLQPLLS</sequence>
<dbReference type="GeneID" id="9577710"/>
<evidence type="ECO:0000256" key="2">
    <source>
        <dbReference type="ARBA" id="ARBA00022801"/>
    </source>
</evidence>
<keyword evidence="2 4" id="KW-0378">Hydrolase</keyword>
<evidence type="ECO:0000313" key="5">
    <source>
        <dbReference type="Proteomes" id="UP000008383"/>
    </source>
</evidence>
<dbReference type="InterPro" id="IPR036380">
    <property type="entry name" value="Isochorismatase-like_sf"/>
</dbReference>
<feature type="domain" description="Isochorismatase-like" evidence="3">
    <location>
        <begin position="33"/>
        <end position="217"/>
    </location>
</feature>
<dbReference type="KEGG" id="tve:TRV_05017"/>
<proteinExistence type="inferred from homology"/>